<evidence type="ECO:0000256" key="1">
    <source>
        <dbReference type="ARBA" id="ARBA00005614"/>
    </source>
</evidence>
<evidence type="ECO:0000259" key="8">
    <source>
        <dbReference type="PROSITE" id="PS51160"/>
    </source>
</evidence>
<dbReference type="PANTHER" id="PTHR10029">
    <property type="entry name" value="ACYLPHOSPHATASE"/>
    <property type="match status" value="1"/>
</dbReference>
<dbReference type="Proteomes" id="UP000751852">
    <property type="component" value="Unassembled WGS sequence"/>
</dbReference>
<feature type="active site" evidence="6">
    <location>
        <position position="36"/>
    </location>
</feature>
<dbReference type="PROSITE" id="PS00150">
    <property type="entry name" value="ACYLPHOSPHATASE_1"/>
    <property type="match status" value="1"/>
</dbReference>
<dbReference type="PROSITE" id="PS51160">
    <property type="entry name" value="ACYLPHOSPHATASE_3"/>
    <property type="match status" value="1"/>
</dbReference>
<evidence type="ECO:0000256" key="7">
    <source>
        <dbReference type="RuleBase" id="RU004168"/>
    </source>
</evidence>
<feature type="domain" description="Acylphosphatase-like" evidence="8">
    <location>
        <begin position="3"/>
        <end position="90"/>
    </location>
</feature>
<dbReference type="SUPFAM" id="SSF54975">
    <property type="entry name" value="Acylphosphatase/BLUF domain-like"/>
    <property type="match status" value="1"/>
</dbReference>
<dbReference type="EC" id="3.6.1.7" evidence="2 6"/>
<dbReference type="EMBL" id="JABANU010000017">
    <property type="protein sequence ID" value="MBI5975449.1"/>
    <property type="molecule type" value="Genomic_DNA"/>
</dbReference>
<gene>
    <name evidence="9" type="ORF">HHH54_07500</name>
</gene>
<evidence type="ECO:0000256" key="5">
    <source>
        <dbReference type="ARBA" id="ARBA00047645"/>
    </source>
</evidence>
<proteinExistence type="inferred from homology"/>
<comment type="caution">
    <text evidence="9">The sequence shown here is derived from an EMBL/GenBank/DDBJ whole genome shotgun (WGS) entry which is preliminary data.</text>
</comment>
<dbReference type="Gene3D" id="3.30.70.100">
    <property type="match status" value="1"/>
</dbReference>
<dbReference type="NCBIfam" id="NF011005">
    <property type="entry name" value="PRK14431.1"/>
    <property type="match status" value="1"/>
</dbReference>
<comment type="catalytic activity">
    <reaction evidence="5 6">
        <text>an acyl phosphate + H2O = a carboxylate + phosphate + H(+)</text>
        <dbReference type="Rhea" id="RHEA:14965"/>
        <dbReference type="ChEBI" id="CHEBI:15377"/>
        <dbReference type="ChEBI" id="CHEBI:15378"/>
        <dbReference type="ChEBI" id="CHEBI:29067"/>
        <dbReference type="ChEBI" id="CHEBI:43474"/>
        <dbReference type="ChEBI" id="CHEBI:59918"/>
        <dbReference type="EC" id="3.6.1.7"/>
    </reaction>
</comment>
<name>A0ABS0T9L7_9STAP</name>
<keyword evidence="4 6" id="KW-0378">Hydrolase</keyword>
<sequence>MKQYVIRVFGKVQGVGFRYYTERFAHEYHIVGTVANVEDYVEIHAQGSDEELEKFTESVTNGASPASSVTRYTVDEESIDDTFKSFEVIS</sequence>
<keyword evidence="10" id="KW-1185">Reference proteome</keyword>
<dbReference type="InterPro" id="IPR020456">
    <property type="entry name" value="Acylphosphatase"/>
</dbReference>
<evidence type="ECO:0000256" key="6">
    <source>
        <dbReference type="PROSITE-ProRule" id="PRU00520"/>
    </source>
</evidence>
<evidence type="ECO:0000256" key="2">
    <source>
        <dbReference type="ARBA" id="ARBA00012150"/>
    </source>
</evidence>
<organism evidence="9 10">
    <name type="scientific">Staphylococcus canis</name>
    <dbReference type="NCBI Taxonomy" id="2724942"/>
    <lineage>
        <taxon>Bacteria</taxon>
        <taxon>Bacillati</taxon>
        <taxon>Bacillota</taxon>
        <taxon>Bacilli</taxon>
        <taxon>Bacillales</taxon>
        <taxon>Staphylococcaceae</taxon>
        <taxon>Staphylococcus</taxon>
    </lineage>
</organism>
<evidence type="ECO:0000313" key="10">
    <source>
        <dbReference type="Proteomes" id="UP000751852"/>
    </source>
</evidence>
<dbReference type="Pfam" id="PF00708">
    <property type="entry name" value="Acylphosphatase"/>
    <property type="match status" value="1"/>
</dbReference>
<dbReference type="InterPro" id="IPR036046">
    <property type="entry name" value="Acylphosphatase-like_dom_sf"/>
</dbReference>
<evidence type="ECO:0000256" key="3">
    <source>
        <dbReference type="ARBA" id="ARBA00015991"/>
    </source>
</evidence>
<feature type="active site" evidence="6">
    <location>
        <position position="18"/>
    </location>
</feature>
<evidence type="ECO:0000256" key="4">
    <source>
        <dbReference type="ARBA" id="ARBA00022801"/>
    </source>
</evidence>
<dbReference type="InterPro" id="IPR001792">
    <property type="entry name" value="Acylphosphatase-like_dom"/>
</dbReference>
<evidence type="ECO:0000313" key="9">
    <source>
        <dbReference type="EMBL" id="MBI5975449.1"/>
    </source>
</evidence>
<reference evidence="9 10" key="1">
    <citation type="submission" date="2020-04" db="EMBL/GenBank/DDBJ databases">
        <title>Staphylococcus species from domestic dog.</title>
        <authorList>
            <person name="Paterson G.K."/>
        </authorList>
    </citation>
    <scope>NUCLEOTIDE SEQUENCE [LARGE SCALE GENOMIC DNA]</scope>
    <source>
        <strain evidence="9 10">H16/1A</strain>
    </source>
</reference>
<dbReference type="InterPro" id="IPR017968">
    <property type="entry name" value="Acylphosphatase_CS"/>
</dbReference>
<protein>
    <recommendedName>
        <fullName evidence="3 6">acylphosphatase</fullName>
        <ecNumber evidence="2 6">3.6.1.7</ecNumber>
    </recommendedName>
</protein>
<comment type="similarity">
    <text evidence="1 7">Belongs to the acylphosphatase family.</text>
</comment>
<accession>A0ABS0T9L7</accession>
<dbReference type="PANTHER" id="PTHR10029:SF3">
    <property type="entry name" value="ACYLPHOSPHATASE-RELATED"/>
    <property type="match status" value="1"/>
</dbReference>
<dbReference type="RefSeq" id="WP_198618226.1">
    <property type="nucleotide sequence ID" value="NZ_JABANU010000017.1"/>
</dbReference>